<dbReference type="HAMAP" id="MF_00952">
    <property type="entry name" value="Topoisom_1_prok"/>
    <property type="match status" value="1"/>
</dbReference>
<comment type="catalytic activity">
    <reaction evidence="1 10">
        <text>ATP-independent breakage of single-stranded DNA, followed by passage and rejoining.</text>
        <dbReference type="EC" id="5.6.2.1"/>
    </reaction>
</comment>
<feature type="compositionally biased region" description="Basic residues" evidence="11">
    <location>
        <begin position="844"/>
        <end position="861"/>
    </location>
</feature>
<feature type="site" description="Interaction with DNA" evidence="10">
    <location>
        <position position="143"/>
    </location>
</feature>
<evidence type="ECO:0000256" key="4">
    <source>
        <dbReference type="ARBA" id="ARBA00022771"/>
    </source>
</evidence>
<proteinExistence type="inferred from homology"/>
<feature type="compositionally biased region" description="Basic residues" evidence="11">
    <location>
        <begin position="820"/>
        <end position="830"/>
    </location>
</feature>
<dbReference type="PANTHER" id="PTHR42785">
    <property type="entry name" value="DNA TOPOISOMERASE, TYPE IA, CORE"/>
    <property type="match status" value="1"/>
</dbReference>
<dbReference type="NCBIfam" id="TIGR01051">
    <property type="entry name" value="topA_bact"/>
    <property type="match status" value="1"/>
</dbReference>
<keyword evidence="8 10" id="KW-0238">DNA-binding</keyword>
<dbReference type="EC" id="5.6.2.1" evidence="10"/>
<dbReference type="Pfam" id="PF01751">
    <property type="entry name" value="Toprim"/>
    <property type="match status" value="1"/>
</dbReference>
<comment type="function">
    <text evidence="10">Releases the supercoiling and torsional tension of DNA, which is introduced during the DNA replication and transcription, by transiently cleaving and rejoining one strand of the DNA duplex. Introduces a single-strand break via transesterification at a target site in duplex DNA. The scissile phosphodiester is attacked by the catalytic tyrosine of the enzyme, resulting in the formation of a DNA-(5'-phosphotyrosyl)-enzyme intermediate and the expulsion of a 3'-OH DNA strand. The free DNA strand then undergoes passage around the unbroken strand, thus removing DNA supercoils. Finally, in the religation step, the DNA 3'-OH attacks the covalent intermediate to expel the active-site tyrosine and restore the DNA phosphodiester backbone.</text>
</comment>
<evidence type="ECO:0000259" key="12">
    <source>
        <dbReference type="PROSITE" id="PS50880"/>
    </source>
</evidence>
<evidence type="ECO:0000256" key="8">
    <source>
        <dbReference type="ARBA" id="ARBA00023125"/>
    </source>
</evidence>
<comment type="similarity">
    <text evidence="2 10">Belongs to the type IA topoisomerase family.</text>
</comment>
<dbReference type="RefSeq" id="WP_140002237.1">
    <property type="nucleotide sequence ID" value="NZ_CP040946.1"/>
</dbReference>
<keyword evidence="5" id="KW-0862">Zinc</keyword>
<dbReference type="PROSITE" id="PS50880">
    <property type="entry name" value="TOPRIM"/>
    <property type="match status" value="1"/>
</dbReference>
<dbReference type="Gene3D" id="2.70.20.10">
    <property type="entry name" value="Topoisomerase I, domain 3"/>
    <property type="match status" value="1"/>
</dbReference>
<evidence type="ECO:0000256" key="6">
    <source>
        <dbReference type="ARBA" id="ARBA00022842"/>
    </source>
</evidence>
<dbReference type="InterPro" id="IPR013825">
    <property type="entry name" value="Topo_IA_cen_sub2"/>
</dbReference>
<dbReference type="EMBL" id="CP040946">
    <property type="protein sequence ID" value="QDC43307.1"/>
    <property type="molecule type" value="Genomic_DNA"/>
</dbReference>
<evidence type="ECO:0000256" key="10">
    <source>
        <dbReference type="HAMAP-Rule" id="MF_00952"/>
    </source>
</evidence>
<dbReference type="AlphaFoldDB" id="A0A5B8CQ33"/>
<dbReference type="SMART" id="SM00436">
    <property type="entry name" value="TOP1Bc"/>
    <property type="match status" value="1"/>
</dbReference>
<dbReference type="InterPro" id="IPR028612">
    <property type="entry name" value="Topoisom_1_IA"/>
</dbReference>
<protein>
    <recommendedName>
        <fullName evidence="10">DNA topoisomerase 1</fullName>
        <ecNumber evidence="10">5.6.2.1</ecNumber>
    </recommendedName>
    <alternativeName>
        <fullName evidence="10">DNA topoisomerase I</fullName>
    </alternativeName>
</protein>
<dbReference type="Gene3D" id="1.10.290.10">
    <property type="entry name" value="Topoisomerase I, domain 4"/>
    <property type="match status" value="1"/>
</dbReference>
<comment type="caution">
    <text evidence="10">Lacks conserved residue(s) required for the propagation of feature annotation.</text>
</comment>
<organism evidence="14 15">
    <name type="scientific">Methylophilus medardicus</name>
    <dbReference type="NCBI Taxonomy" id="2588534"/>
    <lineage>
        <taxon>Bacteria</taxon>
        <taxon>Pseudomonadati</taxon>
        <taxon>Pseudomonadota</taxon>
        <taxon>Betaproteobacteria</taxon>
        <taxon>Nitrosomonadales</taxon>
        <taxon>Methylophilaceae</taxon>
        <taxon>Methylophilus</taxon>
    </lineage>
</organism>
<feature type="region of interest" description="Interaction with DNA" evidence="10">
    <location>
        <begin position="166"/>
        <end position="171"/>
    </location>
</feature>
<feature type="site" description="Interaction with DNA" evidence="10">
    <location>
        <position position="503"/>
    </location>
</feature>
<feature type="region of interest" description="Disordered" evidence="11">
    <location>
        <begin position="813"/>
        <end position="883"/>
    </location>
</feature>
<dbReference type="PROSITE" id="PS00396">
    <property type="entry name" value="TOPO_IA_1"/>
    <property type="match status" value="1"/>
</dbReference>
<keyword evidence="7 10" id="KW-0799">Topoisomerase</keyword>
<dbReference type="SUPFAM" id="SSF56712">
    <property type="entry name" value="Prokaryotic type I DNA topoisomerase"/>
    <property type="match status" value="1"/>
</dbReference>
<dbReference type="InterPro" id="IPR034149">
    <property type="entry name" value="TOPRIM_TopoI"/>
</dbReference>
<dbReference type="Gene3D" id="3.30.65.10">
    <property type="entry name" value="Bacterial Topoisomerase I, domain 1"/>
    <property type="match status" value="1"/>
</dbReference>
<evidence type="ECO:0000256" key="5">
    <source>
        <dbReference type="ARBA" id="ARBA00022833"/>
    </source>
</evidence>
<dbReference type="InterPro" id="IPR013497">
    <property type="entry name" value="Topo_IA_cen"/>
</dbReference>
<feature type="active site" description="O-(5'-phospho-DNA)-tyrosine intermediate" evidence="10">
    <location>
        <position position="306"/>
    </location>
</feature>
<dbReference type="GO" id="GO:0005694">
    <property type="term" value="C:chromosome"/>
    <property type="evidence" value="ECO:0007669"/>
    <property type="project" value="InterPro"/>
</dbReference>
<comment type="subunit">
    <text evidence="10">Monomer.</text>
</comment>
<accession>A0A5B8CQ33</accession>
<dbReference type="Gene3D" id="3.40.50.140">
    <property type="match status" value="1"/>
</dbReference>
<dbReference type="InterPro" id="IPR003602">
    <property type="entry name" value="Topo_IA_DNA-bd_dom"/>
</dbReference>
<dbReference type="InterPro" id="IPR013826">
    <property type="entry name" value="Topo_IA_cen_sub3"/>
</dbReference>
<dbReference type="Proteomes" id="UP000311008">
    <property type="component" value="Chromosome"/>
</dbReference>
<keyword evidence="3" id="KW-0479">Metal-binding</keyword>
<dbReference type="InterPro" id="IPR006171">
    <property type="entry name" value="TOPRIM_dom"/>
</dbReference>
<dbReference type="InterPro" id="IPR013498">
    <property type="entry name" value="Topo_IA_Znf"/>
</dbReference>
<dbReference type="SMART" id="SM00437">
    <property type="entry name" value="TOP1Ac"/>
    <property type="match status" value="1"/>
</dbReference>
<evidence type="ECO:0000256" key="11">
    <source>
        <dbReference type="SAM" id="MobiDB-lite"/>
    </source>
</evidence>
<feature type="site" description="Interaction with DNA" evidence="10">
    <location>
        <position position="308"/>
    </location>
</feature>
<dbReference type="Pfam" id="PF01131">
    <property type="entry name" value="Topoisom_bac"/>
    <property type="match status" value="1"/>
</dbReference>
<evidence type="ECO:0000256" key="2">
    <source>
        <dbReference type="ARBA" id="ARBA00009446"/>
    </source>
</evidence>
<evidence type="ECO:0000256" key="7">
    <source>
        <dbReference type="ARBA" id="ARBA00023029"/>
    </source>
</evidence>
<dbReference type="InterPro" id="IPR003601">
    <property type="entry name" value="Topo_IA_2"/>
</dbReference>
<dbReference type="CDD" id="cd00186">
    <property type="entry name" value="TOP1Ac"/>
    <property type="match status" value="1"/>
</dbReference>
<dbReference type="GO" id="GO:0008270">
    <property type="term" value="F:zinc ion binding"/>
    <property type="evidence" value="ECO:0007669"/>
    <property type="project" value="UniProtKB-KW"/>
</dbReference>
<dbReference type="InterPro" id="IPR005733">
    <property type="entry name" value="TopoI_bac-type"/>
</dbReference>
<dbReference type="SUPFAM" id="SSF57783">
    <property type="entry name" value="Zinc beta-ribbon"/>
    <property type="match status" value="1"/>
</dbReference>
<evidence type="ECO:0000313" key="14">
    <source>
        <dbReference type="EMBL" id="QDC43307.1"/>
    </source>
</evidence>
<feature type="domain" description="Toprim" evidence="12">
    <location>
        <begin position="2"/>
        <end position="112"/>
    </location>
</feature>
<dbReference type="PROSITE" id="PS52039">
    <property type="entry name" value="TOPO_IA_2"/>
    <property type="match status" value="1"/>
</dbReference>
<sequence length="883" mass="97727">MSKLLIVESPSKAKTLKKYLGADFEVLASYGHVRDLIPKNGAVDPTQQFAMKYDIIDRNSKHVDAIAKAVKNADSIYLATDPDREGEAISWHIAEILAEKKLIKNKLIKRVEFNEITQSAVKHAIDHPRDISMDLVNAQQARRALDYLVGFNLSPLLWKKIRRGLSAGRVQSPALRLIVERELEIEAFTSQEYWSIHMGALKHAHGFDTRLVQLNGQKVEQFTVTNQEQQADIVGKLLLASAGKTTVTRVEKKQRNRSPAAPFTTSTLQQEAVRKLGFTTSRAMRVAQQLYEGMDVGSGTVGLITYMRTDSFSLAAEAVMQIRDYVKKHFDADYLPKSPIMYKTKAKNAQEAHEAIRPTDITRSPASVRQYLNDEQFKLYEMIWKRTLACQMTQAKYDAVSVDLAVGSELNLFRASGQTLVFPGFIAVYMEGKDDDKDDEDAEAKLPHLETGEVLTVEKIFGEQHFTEPPPRYSEASLVKSLEEHGIGRPSTYASIISTLQDREYVVLDKKRFTPTDVGRVVNKFLTEHFTQYVDYDFTAKLENELDEIAEGNLDWVPVMDKFWQGFNQQILMKADVERPGNELIDEMCPKCGKQLQKQLSRYGSFIGCTGYNATPKCDYKRNLDGEANAASEPVVIGTDTETQKEIYLMNGPYGPYLQVGQPVEGDKKKPKRVSIPKEIPLSQVNIDTAQMLLSLPRDLGQHPETGKKIVANIGRFGPYVNHDGKFKSIPKTESVFSIDLEGAVTLLAAANGPTPLADLGAHPSGEGRIEVFSGRYGPYVQHSGIRATLPKSVTPEALTVEEALELLAEKAAKDGGKTASKKPAAKKAAAKATDSEKVPVKKVAAKKTTVKKATAKKPAAKKATASKATTAKTATSKKTAAS</sequence>
<feature type="site" description="Interaction with DNA" evidence="10">
    <location>
        <position position="146"/>
    </location>
</feature>
<keyword evidence="9 10" id="KW-0413">Isomerase</keyword>
<dbReference type="InterPro" id="IPR013824">
    <property type="entry name" value="Topo_IA_cen_sub1"/>
</dbReference>
<dbReference type="Gene3D" id="1.10.460.10">
    <property type="entry name" value="Topoisomerase I, domain 2"/>
    <property type="match status" value="1"/>
</dbReference>
<dbReference type="PANTHER" id="PTHR42785:SF1">
    <property type="entry name" value="DNA TOPOISOMERASE"/>
    <property type="match status" value="1"/>
</dbReference>
<dbReference type="InterPro" id="IPR025589">
    <property type="entry name" value="Toprim_C_rpt"/>
</dbReference>
<feature type="site" description="Interaction with DNA" evidence="10">
    <location>
        <position position="158"/>
    </location>
</feature>
<dbReference type="OrthoDB" id="9803554at2"/>
<dbReference type="PRINTS" id="PR00417">
    <property type="entry name" value="PRTPISMRASEI"/>
</dbReference>
<dbReference type="GO" id="GO:0003677">
    <property type="term" value="F:DNA binding"/>
    <property type="evidence" value="ECO:0007669"/>
    <property type="project" value="UniProtKB-KW"/>
</dbReference>
<dbReference type="InterPro" id="IPR023406">
    <property type="entry name" value="Topo_IA_AS"/>
</dbReference>
<evidence type="ECO:0000256" key="9">
    <source>
        <dbReference type="ARBA" id="ARBA00023235"/>
    </source>
</evidence>
<feature type="site" description="Interaction with DNA" evidence="10">
    <location>
        <position position="32"/>
    </location>
</feature>
<dbReference type="GO" id="GO:0006265">
    <property type="term" value="P:DNA topological change"/>
    <property type="evidence" value="ECO:0007669"/>
    <property type="project" value="UniProtKB-UniRule"/>
</dbReference>
<keyword evidence="6" id="KW-0460">Magnesium</keyword>
<dbReference type="Pfam" id="PF13368">
    <property type="entry name" value="Toprim_C_rpt"/>
    <property type="match status" value="3"/>
</dbReference>
<evidence type="ECO:0000256" key="1">
    <source>
        <dbReference type="ARBA" id="ARBA00000213"/>
    </source>
</evidence>
<dbReference type="GO" id="GO:0003917">
    <property type="term" value="F:DNA topoisomerase type I (single strand cut, ATP-independent) activity"/>
    <property type="evidence" value="ECO:0007669"/>
    <property type="project" value="UniProtKB-UniRule"/>
</dbReference>
<feature type="compositionally biased region" description="Low complexity" evidence="11">
    <location>
        <begin position="862"/>
        <end position="883"/>
    </location>
</feature>
<dbReference type="InterPro" id="IPR000380">
    <property type="entry name" value="Topo_IA"/>
</dbReference>
<feature type="site" description="Interaction with DNA" evidence="10">
    <location>
        <position position="142"/>
    </location>
</feature>
<reference evidence="15" key="1">
    <citation type="journal article" date="2019" name="ISME J.">
        <title>Evolution in action: habitat transition from sediment to the pelagial leads to genome streamlining in Methylophilaceae.</title>
        <authorList>
            <person name="Salcher M."/>
            <person name="Schaefle D."/>
            <person name="Kaspar M."/>
            <person name="Neuenschwander S.M."/>
            <person name="Ghai R."/>
        </authorList>
    </citation>
    <scope>NUCLEOTIDE SEQUENCE [LARGE SCALE GENOMIC DNA]</scope>
    <source>
        <strain evidence="15">MMS-M-51</strain>
    </source>
</reference>
<name>A0A5B8CQ33_9PROT</name>
<dbReference type="SMART" id="SM00493">
    <property type="entry name" value="TOPRIM"/>
    <property type="match status" value="1"/>
</dbReference>
<evidence type="ECO:0000313" key="15">
    <source>
        <dbReference type="Proteomes" id="UP000311008"/>
    </source>
</evidence>
<dbReference type="CDD" id="cd03363">
    <property type="entry name" value="TOPRIM_TopoIA_TopoI"/>
    <property type="match status" value="1"/>
</dbReference>
<dbReference type="InterPro" id="IPR023405">
    <property type="entry name" value="Topo_IA_core_domain"/>
</dbReference>
<feature type="domain" description="Topo IA-type catalytic" evidence="13">
    <location>
        <begin position="132"/>
        <end position="572"/>
    </location>
</feature>
<dbReference type="Pfam" id="PF01396">
    <property type="entry name" value="Zn_ribbon_Top1"/>
    <property type="match status" value="1"/>
</dbReference>
<gene>
    <name evidence="10 14" type="primary">topA</name>
    <name evidence="14" type="ORF">FIU01_01390</name>
</gene>
<keyword evidence="15" id="KW-1185">Reference proteome</keyword>
<evidence type="ECO:0000259" key="13">
    <source>
        <dbReference type="PROSITE" id="PS52039"/>
    </source>
</evidence>
<keyword evidence="4" id="KW-0863">Zinc-finger</keyword>
<dbReference type="KEGG" id="mmec:FIU01_01390"/>
<evidence type="ECO:0000256" key="3">
    <source>
        <dbReference type="ARBA" id="ARBA00022723"/>
    </source>
</evidence>